<evidence type="ECO:0000259" key="7">
    <source>
        <dbReference type="PROSITE" id="PS50011"/>
    </source>
</evidence>
<proteinExistence type="predicted"/>
<dbReference type="SMART" id="SM00220">
    <property type="entry name" value="S_TKc"/>
    <property type="match status" value="1"/>
</dbReference>
<dbReference type="STRING" id="312017.Q23BJ8"/>
<dbReference type="SUPFAM" id="SSF56112">
    <property type="entry name" value="Protein kinase-like (PK-like)"/>
    <property type="match status" value="1"/>
</dbReference>
<evidence type="ECO:0000313" key="8">
    <source>
        <dbReference type="EMBL" id="EAR94120.2"/>
    </source>
</evidence>
<dbReference type="AlphaFoldDB" id="Q23BJ8"/>
<keyword evidence="9" id="KW-1185">Reference proteome</keyword>
<dbReference type="Proteomes" id="UP000009168">
    <property type="component" value="Unassembled WGS sequence"/>
</dbReference>
<dbReference type="GO" id="GO:0005634">
    <property type="term" value="C:nucleus"/>
    <property type="evidence" value="ECO:0007669"/>
    <property type="project" value="TreeGrafter"/>
</dbReference>
<dbReference type="PROSITE" id="PS50011">
    <property type="entry name" value="PROTEIN_KINASE_DOM"/>
    <property type="match status" value="1"/>
</dbReference>
<dbReference type="Pfam" id="PF00069">
    <property type="entry name" value="Pkinase"/>
    <property type="match status" value="1"/>
</dbReference>
<dbReference type="KEGG" id="tet:TTHERM_00236260"/>
<feature type="domain" description="Protein kinase" evidence="7">
    <location>
        <begin position="75"/>
        <end position="362"/>
    </location>
</feature>
<dbReference type="PANTHER" id="PTHR24345">
    <property type="entry name" value="SERINE/THREONINE-PROTEIN KINASE PLK"/>
    <property type="match status" value="1"/>
</dbReference>
<evidence type="ECO:0000256" key="6">
    <source>
        <dbReference type="SAM" id="Coils"/>
    </source>
</evidence>
<keyword evidence="1" id="KW-0723">Serine/threonine-protein kinase</keyword>
<dbReference type="RefSeq" id="XP_001014365.2">
    <property type="nucleotide sequence ID" value="XM_001014365.2"/>
</dbReference>
<protein>
    <submittedName>
        <fullName evidence="8">Kinase domain protein</fullName>
    </submittedName>
</protein>
<evidence type="ECO:0000256" key="2">
    <source>
        <dbReference type="ARBA" id="ARBA00022679"/>
    </source>
</evidence>
<evidence type="ECO:0000313" key="9">
    <source>
        <dbReference type="Proteomes" id="UP000009168"/>
    </source>
</evidence>
<dbReference type="CDD" id="cd00180">
    <property type="entry name" value="PKc"/>
    <property type="match status" value="1"/>
</dbReference>
<keyword evidence="6" id="KW-0175">Coiled coil</keyword>
<dbReference type="EMBL" id="GG662718">
    <property type="protein sequence ID" value="EAR94120.2"/>
    <property type="molecule type" value="Genomic_DNA"/>
</dbReference>
<feature type="coiled-coil region" evidence="6">
    <location>
        <begin position="410"/>
        <end position="455"/>
    </location>
</feature>
<evidence type="ECO:0000256" key="4">
    <source>
        <dbReference type="ARBA" id="ARBA00022777"/>
    </source>
</evidence>
<dbReference type="OrthoDB" id="371082at2759"/>
<accession>Q23BJ8</accession>
<keyword evidence="3" id="KW-0547">Nucleotide-binding</keyword>
<evidence type="ECO:0000256" key="5">
    <source>
        <dbReference type="ARBA" id="ARBA00022840"/>
    </source>
</evidence>
<keyword evidence="4 8" id="KW-0418">Kinase</keyword>
<reference evidence="9" key="1">
    <citation type="journal article" date="2006" name="PLoS Biol.">
        <title>Macronuclear genome sequence of the ciliate Tetrahymena thermophila, a model eukaryote.</title>
        <authorList>
            <person name="Eisen J.A."/>
            <person name="Coyne R.S."/>
            <person name="Wu M."/>
            <person name="Wu D."/>
            <person name="Thiagarajan M."/>
            <person name="Wortman J.R."/>
            <person name="Badger J.H."/>
            <person name="Ren Q."/>
            <person name="Amedeo P."/>
            <person name="Jones K.M."/>
            <person name="Tallon L.J."/>
            <person name="Delcher A.L."/>
            <person name="Salzberg S.L."/>
            <person name="Silva J.C."/>
            <person name="Haas B.J."/>
            <person name="Majoros W.H."/>
            <person name="Farzad M."/>
            <person name="Carlton J.M."/>
            <person name="Smith R.K. Jr."/>
            <person name="Garg J."/>
            <person name="Pearlman R.E."/>
            <person name="Karrer K.M."/>
            <person name="Sun L."/>
            <person name="Manning G."/>
            <person name="Elde N.C."/>
            <person name="Turkewitz A.P."/>
            <person name="Asai D.J."/>
            <person name="Wilkes D.E."/>
            <person name="Wang Y."/>
            <person name="Cai H."/>
            <person name="Collins K."/>
            <person name="Stewart B.A."/>
            <person name="Lee S.R."/>
            <person name="Wilamowska K."/>
            <person name="Weinberg Z."/>
            <person name="Ruzzo W.L."/>
            <person name="Wloga D."/>
            <person name="Gaertig J."/>
            <person name="Frankel J."/>
            <person name="Tsao C.-C."/>
            <person name="Gorovsky M.A."/>
            <person name="Keeling P.J."/>
            <person name="Waller R.F."/>
            <person name="Patron N.J."/>
            <person name="Cherry J.M."/>
            <person name="Stover N.A."/>
            <person name="Krieger C.J."/>
            <person name="del Toro C."/>
            <person name="Ryder H.F."/>
            <person name="Williamson S.C."/>
            <person name="Barbeau R.A."/>
            <person name="Hamilton E.P."/>
            <person name="Orias E."/>
        </authorList>
    </citation>
    <scope>NUCLEOTIDE SEQUENCE [LARGE SCALE GENOMIC DNA]</scope>
    <source>
        <strain evidence="9">SB210</strain>
    </source>
</reference>
<dbReference type="Gene3D" id="3.30.200.20">
    <property type="entry name" value="Phosphorylase Kinase, domain 1"/>
    <property type="match status" value="1"/>
</dbReference>
<dbReference type="HOGENOM" id="CLU_024237_1_0_1"/>
<evidence type="ECO:0000256" key="3">
    <source>
        <dbReference type="ARBA" id="ARBA00022741"/>
    </source>
</evidence>
<dbReference type="InterPro" id="IPR011009">
    <property type="entry name" value="Kinase-like_dom_sf"/>
</dbReference>
<dbReference type="GO" id="GO:0005524">
    <property type="term" value="F:ATP binding"/>
    <property type="evidence" value="ECO:0007669"/>
    <property type="project" value="UniProtKB-KW"/>
</dbReference>
<evidence type="ECO:0000256" key="1">
    <source>
        <dbReference type="ARBA" id="ARBA00022527"/>
    </source>
</evidence>
<keyword evidence="5" id="KW-0067">ATP-binding</keyword>
<dbReference type="InParanoid" id="Q23BJ8"/>
<dbReference type="PANTHER" id="PTHR24345:SF0">
    <property type="entry name" value="CELL CYCLE SERINE_THREONINE-PROTEIN KINASE CDC5_MSD2"/>
    <property type="match status" value="1"/>
</dbReference>
<keyword evidence="2" id="KW-0808">Transferase</keyword>
<dbReference type="Gene3D" id="1.10.510.10">
    <property type="entry name" value="Transferase(Phosphotransferase) domain 1"/>
    <property type="match status" value="1"/>
</dbReference>
<dbReference type="GO" id="GO:0004674">
    <property type="term" value="F:protein serine/threonine kinase activity"/>
    <property type="evidence" value="ECO:0007669"/>
    <property type="project" value="UniProtKB-KW"/>
</dbReference>
<dbReference type="InterPro" id="IPR000719">
    <property type="entry name" value="Prot_kinase_dom"/>
</dbReference>
<sequence>MEIDIQNLQESQQVLQKLELHFQNRKKIKEMYQNKGVQMLDKDELLVSDIEEPNLGIGQASIYENMKRELTEKGYSDFRFLGQGLQGLVMLAKDSKSNIRYAIKGVQVRDDKGKVYDEVQNLVKNEIDILQNCRGSPYVVSLLGSFEGKLFTYLVLSECQGTLTEIITKSQNKRLNEISAIKYAKDITEGIYYIHSKGYLANDLKMENILIDYNGNAVVSDFGLAAKLTVKSEYSEDEYMGNFYYQAPECYGPNDNIGKVYYDEYKKQDVQVQQLPSIRSEAFYLGYLIYSLVQGIDLKLIFSKHQPLDYKEFQNFGYHKQLQYLINELTQFVPRKRLPIFEALIVLKGIICIEFQLDDMFIDMIDGNTQQFTSSLKNEIEFVEDFPNKFYPIVQQKFFQFTAFSNYFQSKNEQSLLQELQELKEDIQKKVYDAKKEQQEKVSQLEVNIKFLLDESQQAYTQLIKKQISDDDDEYGQYSSFIKQTVIEKI</sequence>
<gene>
    <name evidence="8" type="ORF">TTHERM_00236260</name>
</gene>
<organism evidence="8 9">
    <name type="scientific">Tetrahymena thermophila (strain SB210)</name>
    <dbReference type="NCBI Taxonomy" id="312017"/>
    <lineage>
        <taxon>Eukaryota</taxon>
        <taxon>Sar</taxon>
        <taxon>Alveolata</taxon>
        <taxon>Ciliophora</taxon>
        <taxon>Intramacronucleata</taxon>
        <taxon>Oligohymenophorea</taxon>
        <taxon>Hymenostomatida</taxon>
        <taxon>Tetrahymenina</taxon>
        <taxon>Tetrahymenidae</taxon>
        <taxon>Tetrahymena</taxon>
    </lineage>
</organism>
<name>Q23BJ8_TETTS</name>
<dbReference type="GeneID" id="7846658"/>